<dbReference type="OrthoDB" id="2680695at2"/>
<sequence length="91" mass="10582">MNVCVKDWLELTMADRVLILEQVAEQQRQTGCPVQVSDIDEKMQQVWEGTLEREMSWMPEEEAEVFAERVRIRRLRLNMKKAALCGNTATA</sequence>
<accession>A0A0U5BFC9</accession>
<dbReference type="AlphaFoldDB" id="A0A0U5BFC9"/>
<evidence type="ECO:0000313" key="2">
    <source>
        <dbReference type="Proteomes" id="UP000217696"/>
    </source>
</evidence>
<gene>
    <name evidence="1" type="ORF">CB4_03161</name>
</gene>
<dbReference type="RefSeq" id="WP_096466672.1">
    <property type="nucleotide sequence ID" value="NZ_AP017312.1"/>
</dbReference>
<reference evidence="1 2" key="1">
    <citation type="submission" date="2015-12" db="EMBL/GenBank/DDBJ databases">
        <title>Genome sequence of Aneurinibacillus soli.</title>
        <authorList>
            <person name="Lee J.S."/>
            <person name="Lee K.C."/>
            <person name="Kim K.K."/>
            <person name="Lee B.W."/>
        </authorList>
    </citation>
    <scope>NUCLEOTIDE SEQUENCE [LARGE SCALE GENOMIC DNA]</scope>
    <source>
        <strain evidence="1 2">CB4</strain>
    </source>
</reference>
<proteinExistence type="predicted"/>
<evidence type="ECO:0000313" key="1">
    <source>
        <dbReference type="EMBL" id="BAU28983.1"/>
    </source>
</evidence>
<keyword evidence="2" id="KW-1185">Reference proteome</keyword>
<name>A0A0U5BFC9_9BACL</name>
<dbReference type="EMBL" id="AP017312">
    <property type="protein sequence ID" value="BAU28983.1"/>
    <property type="molecule type" value="Genomic_DNA"/>
</dbReference>
<dbReference type="KEGG" id="asoc:CB4_03161"/>
<protein>
    <submittedName>
        <fullName evidence="1">Uncharacterized protein</fullName>
    </submittedName>
</protein>
<organism evidence="1 2">
    <name type="scientific">Aneurinibacillus soli</name>
    <dbReference type="NCBI Taxonomy" id="1500254"/>
    <lineage>
        <taxon>Bacteria</taxon>
        <taxon>Bacillati</taxon>
        <taxon>Bacillota</taxon>
        <taxon>Bacilli</taxon>
        <taxon>Bacillales</taxon>
        <taxon>Paenibacillaceae</taxon>
        <taxon>Aneurinibacillus group</taxon>
        <taxon>Aneurinibacillus</taxon>
    </lineage>
</organism>
<dbReference type="Proteomes" id="UP000217696">
    <property type="component" value="Chromosome"/>
</dbReference>